<sequence length="84" mass="9428">MHDVGDLVLSGRGQWMVRPPQKYGNGHRLRDHCLVGTLVFARQDRRLTWTCNHCGDTVYGPALDLGVDRTVMNGPTWGVTHATR</sequence>
<evidence type="ECO:0000313" key="1">
    <source>
        <dbReference type="EMBL" id="MEB3024065.1"/>
    </source>
</evidence>
<comment type="caution">
    <text evidence="1">The sequence shown here is derived from an EMBL/GenBank/DDBJ whole genome shotgun (WGS) entry which is preliminary data.</text>
</comment>
<keyword evidence="2" id="KW-1185">Reference proteome</keyword>
<evidence type="ECO:0000313" key="2">
    <source>
        <dbReference type="Proteomes" id="UP001299596"/>
    </source>
</evidence>
<accession>A0ABU5XP62</accession>
<gene>
    <name evidence="1" type="ORF">K6T79_23875</name>
</gene>
<protein>
    <recommendedName>
        <fullName evidence="3">Transposase</fullName>
    </recommendedName>
</protein>
<proteinExistence type="predicted"/>
<dbReference type="Proteomes" id="UP001299596">
    <property type="component" value="Unassembled WGS sequence"/>
</dbReference>
<evidence type="ECO:0008006" key="3">
    <source>
        <dbReference type="Google" id="ProtNLM"/>
    </source>
</evidence>
<dbReference type="EMBL" id="JAYJJR010000027">
    <property type="protein sequence ID" value="MEB3024065.1"/>
    <property type="molecule type" value="Genomic_DNA"/>
</dbReference>
<organism evidence="1 2">
    <name type="scientific">[Mycobacterium] crassicus</name>
    <dbReference type="NCBI Taxonomy" id="2872309"/>
    <lineage>
        <taxon>Bacteria</taxon>
        <taxon>Bacillati</taxon>
        <taxon>Actinomycetota</taxon>
        <taxon>Actinomycetes</taxon>
        <taxon>Mycobacteriales</taxon>
        <taxon>Mycobacteriaceae</taxon>
        <taxon>Mycolicibacter</taxon>
    </lineage>
</organism>
<dbReference type="RefSeq" id="WP_225406793.1">
    <property type="nucleotide sequence ID" value="NZ_JAYJJR010000027.1"/>
</dbReference>
<name>A0ABU5XP62_9MYCO</name>
<reference evidence="1 2" key="1">
    <citation type="submission" date="2023-12" db="EMBL/GenBank/DDBJ databases">
        <title>Description of new species of Mycobacterium terrae complex isolated from sewage at the Sao Paulo Zoological Park Foundation in Brazil.</title>
        <authorList>
            <person name="Romagnoli C.L."/>
            <person name="Conceicao E.C."/>
            <person name="Machado E."/>
            <person name="Barreto L.B.P.F."/>
            <person name="Sharma A."/>
            <person name="Silva N.M."/>
            <person name="Marques L.E."/>
            <person name="Juliana M.A."/>
            <person name="Lourenco M.C.S."/>
            <person name="Digiampietri L.A."/>
            <person name="Suffys P.N."/>
            <person name="Viana-Niero C."/>
        </authorList>
    </citation>
    <scope>NUCLEOTIDE SEQUENCE [LARGE SCALE GENOMIC DNA]</scope>
    <source>
        <strain evidence="1 2">MYC098</strain>
    </source>
</reference>